<evidence type="ECO:0000313" key="2">
    <source>
        <dbReference type="Proteomes" id="UP000622552"/>
    </source>
</evidence>
<evidence type="ECO:0000313" key="1">
    <source>
        <dbReference type="EMBL" id="MBG6139816.1"/>
    </source>
</evidence>
<dbReference type="RefSeq" id="WP_197006431.1">
    <property type="nucleotide sequence ID" value="NZ_BONS01000006.1"/>
</dbReference>
<evidence type="ECO:0008006" key="3">
    <source>
        <dbReference type="Google" id="ProtNLM"/>
    </source>
</evidence>
<proteinExistence type="predicted"/>
<reference evidence="1" key="1">
    <citation type="submission" date="2020-11" db="EMBL/GenBank/DDBJ databases">
        <title>Sequencing the genomes of 1000 actinobacteria strains.</title>
        <authorList>
            <person name="Klenk H.-P."/>
        </authorList>
    </citation>
    <scope>NUCLEOTIDE SEQUENCE</scope>
    <source>
        <strain evidence="1">DSM 45356</strain>
    </source>
</reference>
<gene>
    <name evidence="1" type="ORF">IW245_006010</name>
</gene>
<dbReference type="EMBL" id="JADOUF010000001">
    <property type="protein sequence ID" value="MBG6139816.1"/>
    <property type="molecule type" value="Genomic_DNA"/>
</dbReference>
<keyword evidence="2" id="KW-1185">Reference proteome</keyword>
<protein>
    <recommendedName>
        <fullName evidence="3">FHA domain-containing protein</fullName>
    </recommendedName>
</protein>
<comment type="caution">
    <text evidence="1">The sequence shown here is derived from an EMBL/GenBank/DDBJ whole genome shotgun (WGS) entry which is preliminary data.</text>
</comment>
<accession>A0A8J7GXH2</accession>
<dbReference type="AlphaFoldDB" id="A0A8J7GXH2"/>
<dbReference type="Proteomes" id="UP000622552">
    <property type="component" value="Unassembled WGS sequence"/>
</dbReference>
<organism evidence="1 2">
    <name type="scientific">Longispora fulva</name>
    <dbReference type="NCBI Taxonomy" id="619741"/>
    <lineage>
        <taxon>Bacteria</taxon>
        <taxon>Bacillati</taxon>
        <taxon>Actinomycetota</taxon>
        <taxon>Actinomycetes</taxon>
        <taxon>Micromonosporales</taxon>
        <taxon>Micromonosporaceae</taxon>
        <taxon>Longispora</taxon>
    </lineage>
</organism>
<sequence length="238" mass="25998">MSARSASVTVEFCGESHPVSAGEPLVIGREGRLTIDDNPYLHRHFLQVGDQASLWWLTNLGSRLTATVADEQGMLQAWLAPGARLPLVFDRTFVWFTAGGTTYEFEIVLDDPLFVPVAPTASDAGRTTIGRMTFTPDQKRLIVALCEQMLRRGTRGAGGIPTSAQAAARLGWQLTRFNRKLDNVCQKLARAGIRGLHGEPGRLAVNRRARLVEYALAARLVEHADLTMLDGSTSSRGL</sequence>
<name>A0A8J7GXH2_9ACTN</name>